<evidence type="ECO:0000313" key="4">
    <source>
        <dbReference type="Proteomes" id="UP000274920"/>
    </source>
</evidence>
<dbReference type="RefSeq" id="WP_004077934.1">
    <property type="nucleotide sequence ID" value="NZ_CASCYM010000083.1"/>
</dbReference>
<sequence length="166" mass="18920">MNDAFYEQLVTRKTRPLDVLIRILIILFIAAVAVVGTLFIGFLAFFIAVLLAMGAYYFIFPRLSVEYEYTLLNYDIDVAAIFSKEKRKNITSFDIRQAEIIAPKGSPRLHSYSPGKIQDFSSGNADAKVYAIMIPLDQGVNCIYLEPDQKMLDHMKSWTGMKLYED</sequence>
<reference evidence="2 5" key="2">
    <citation type="submission" date="2019-07" db="EMBL/GenBank/DDBJ databases">
        <title>Draft genome sequences of 15 bacterial species constituting the stable defined intestinal microbiota of the GM15 gnotobiotic mouse model.</title>
        <authorList>
            <person name="Elie C."/>
            <person name="Mathieu A."/>
            <person name="Saliou A."/>
            <person name="Darnaud M."/>
            <person name="Leulier F."/>
            <person name="Tamellini A."/>
        </authorList>
    </citation>
    <scope>NUCLEOTIDE SEQUENCE [LARGE SCALE GENOMIC DNA]</scope>
    <source>
        <strain evidence="5">ASF 502</strain>
        <strain evidence="2">MD300</strain>
    </source>
</reference>
<accession>A0A3R8R668</accession>
<proteinExistence type="predicted"/>
<keyword evidence="1" id="KW-0472">Membrane</keyword>
<evidence type="ECO:0000313" key="3">
    <source>
        <dbReference type="EMBL" id="RRK32946.1"/>
    </source>
</evidence>
<keyword evidence="4" id="KW-1185">Reference proteome</keyword>
<gene>
    <name evidence="3" type="ORF">EBB54_17450</name>
    <name evidence="2" type="ORF">FMM80_16955</name>
</gene>
<organism evidence="3 4">
    <name type="scientific">Schaedlerella arabinosiphila</name>
    <dbReference type="NCBI Taxonomy" id="2044587"/>
    <lineage>
        <taxon>Bacteria</taxon>
        <taxon>Bacillati</taxon>
        <taxon>Bacillota</taxon>
        <taxon>Clostridia</taxon>
        <taxon>Lachnospirales</taxon>
        <taxon>Lachnospiraceae</taxon>
        <taxon>Schaedlerella</taxon>
    </lineage>
</organism>
<evidence type="ECO:0000313" key="2">
    <source>
        <dbReference type="EMBL" id="NDO70249.1"/>
    </source>
</evidence>
<dbReference type="Proteomes" id="UP000474104">
    <property type="component" value="Unassembled WGS sequence"/>
</dbReference>
<comment type="caution">
    <text evidence="3">The sequence shown here is derived from an EMBL/GenBank/DDBJ whole genome shotgun (WGS) entry which is preliminary data.</text>
</comment>
<reference evidence="3" key="1">
    <citation type="submission" date="2018-10" db="EMBL/GenBank/DDBJ databases">
        <title>Schaedlerella arabinophila gen. nov. sp. nov., isolated from the mouse intestinal tract and comparative analysis with the genome of the closely related altered Schaedler flora strain ASF502.</title>
        <authorList>
            <person name="Miyake S."/>
            <person name="Soh M."/>
            <person name="Seedorf H."/>
        </authorList>
    </citation>
    <scope>NUCLEOTIDE SEQUENCE [LARGE SCALE GENOMIC DNA]</scope>
    <source>
        <strain evidence="3">DSM 106076</strain>
    </source>
</reference>
<protein>
    <submittedName>
        <fullName evidence="3">Uncharacterized protein</fullName>
    </submittedName>
</protein>
<dbReference type="EMBL" id="RHJS01000002">
    <property type="protein sequence ID" value="RRK32946.1"/>
    <property type="molecule type" value="Genomic_DNA"/>
</dbReference>
<dbReference type="EMBL" id="VIRB01000104">
    <property type="protein sequence ID" value="NDO70249.1"/>
    <property type="molecule type" value="Genomic_DNA"/>
</dbReference>
<evidence type="ECO:0000313" key="5">
    <source>
        <dbReference type="Proteomes" id="UP000474104"/>
    </source>
</evidence>
<keyword evidence="1" id="KW-1133">Transmembrane helix</keyword>
<evidence type="ECO:0000256" key="1">
    <source>
        <dbReference type="SAM" id="Phobius"/>
    </source>
</evidence>
<keyword evidence="1" id="KW-0812">Transmembrane</keyword>
<name>N2AG16_9FIRM</name>
<dbReference type="OrthoDB" id="2062630at2"/>
<dbReference type="AlphaFoldDB" id="N2AG16"/>
<dbReference type="Proteomes" id="UP000274920">
    <property type="component" value="Unassembled WGS sequence"/>
</dbReference>
<dbReference type="HOGENOM" id="CLU_113258_0_0_9"/>
<dbReference type="STRING" id="2044587.C824_01801"/>
<dbReference type="eggNOG" id="ENOG50332G5">
    <property type="taxonomic scope" value="Bacteria"/>
</dbReference>
<feature type="transmembrane region" description="Helical" evidence="1">
    <location>
        <begin position="20"/>
        <end position="53"/>
    </location>
</feature>
<accession>N2AG16</accession>